<evidence type="ECO:0000259" key="2">
    <source>
        <dbReference type="Pfam" id="PF13649"/>
    </source>
</evidence>
<evidence type="ECO:0000313" key="3">
    <source>
        <dbReference type="EMBL" id="MDQ0158689.1"/>
    </source>
</evidence>
<dbReference type="InterPro" id="IPR029063">
    <property type="entry name" value="SAM-dependent_MTases_sf"/>
</dbReference>
<evidence type="ECO:0000313" key="4">
    <source>
        <dbReference type="Proteomes" id="UP001224359"/>
    </source>
</evidence>
<dbReference type="Gene3D" id="3.40.50.150">
    <property type="entry name" value="Vaccinia Virus protein VP39"/>
    <property type="match status" value="1"/>
</dbReference>
<sequence length="249" mass="28773">MIYENMAYVYDELMDDAPYNQWVQFTQSLLGESSSHFSMKLLDLGCGTGTLTLSMTHLFDEIVGVDQSKTMIDVAKEKTQYADQKVAWIESDIRELRLEQSYDIITSYCDVVNYLTDYTSLEQMFDTVYQHLNPNGLFIFDSHSSSYVEGLIDAEMFTEIREDLSYVWLCEAGEQPGEITHDLTFFVEESNGLYRRFDETHTQRVFAVNEVRQLLESKGLSIKTITGDWGETDIENANRIFYVCQKTSI</sequence>
<dbReference type="EMBL" id="JAUSTQ010000002">
    <property type="protein sequence ID" value="MDQ0158689.1"/>
    <property type="molecule type" value="Genomic_DNA"/>
</dbReference>
<dbReference type="CDD" id="cd02440">
    <property type="entry name" value="AdoMet_MTases"/>
    <property type="match status" value="1"/>
</dbReference>
<dbReference type="Proteomes" id="UP001224359">
    <property type="component" value="Unassembled WGS sequence"/>
</dbReference>
<protein>
    <submittedName>
        <fullName evidence="3">SAM-dependent methyltransferase</fullName>
    </submittedName>
</protein>
<dbReference type="InterPro" id="IPR041698">
    <property type="entry name" value="Methyltransf_25"/>
</dbReference>
<dbReference type="Gene3D" id="2.20.25.110">
    <property type="entry name" value="S-adenosyl-L-methionine-dependent methyltransferases"/>
    <property type="match status" value="1"/>
</dbReference>
<dbReference type="RefSeq" id="WP_306974577.1">
    <property type="nucleotide sequence ID" value="NZ_JAUSTQ010000002.1"/>
</dbReference>
<organism evidence="3 4">
    <name type="scientific">Alkalibacillus salilacus</name>
    <dbReference type="NCBI Taxonomy" id="284582"/>
    <lineage>
        <taxon>Bacteria</taxon>
        <taxon>Bacillati</taxon>
        <taxon>Bacillota</taxon>
        <taxon>Bacilli</taxon>
        <taxon>Bacillales</taxon>
        <taxon>Bacillaceae</taxon>
        <taxon>Alkalibacillus</taxon>
    </lineage>
</organism>
<dbReference type="SUPFAM" id="SSF53335">
    <property type="entry name" value="S-adenosyl-L-methionine-dependent methyltransferases"/>
    <property type="match status" value="1"/>
</dbReference>
<dbReference type="Pfam" id="PF13649">
    <property type="entry name" value="Methyltransf_25"/>
    <property type="match status" value="1"/>
</dbReference>
<name>A0ABT9VCQ2_9BACI</name>
<dbReference type="GO" id="GO:0008168">
    <property type="term" value="F:methyltransferase activity"/>
    <property type="evidence" value="ECO:0007669"/>
    <property type="project" value="UniProtKB-KW"/>
</dbReference>
<dbReference type="PANTHER" id="PTHR43861">
    <property type="entry name" value="TRANS-ACONITATE 2-METHYLTRANSFERASE-RELATED"/>
    <property type="match status" value="1"/>
</dbReference>
<keyword evidence="3" id="KW-0489">Methyltransferase</keyword>
<feature type="domain" description="Methyltransferase" evidence="2">
    <location>
        <begin position="42"/>
        <end position="136"/>
    </location>
</feature>
<evidence type="ECO:0000256" key="1">
    <source>
        <dbReference type="ARBA" id="ARBA00022679"/>
    </source>
</evidence>
<keyword evidence="4" id="KW-1185">Reference proteome</keyword>
<accession>A0ABT9VCQ2</accession>
<proteinExistence type="predicted"/>
<keyword evidence="1" id="KW-0808">Transferase</keyword>
<reference evidence="3 4" key="1">
    <citation type="submission" date="2023-07" db="EMBL/GenBank/DDBJ databases">
        <title>Genomic Encyclopedia of Type Strains, Phase IV (KMG-IV): sequencing the most valuable type-strain genomes for metagenomic binning, comparative biology and taxonomic classification.</title>
        <authorList>
            <person name="Goeker M."/>
        </authorList>
    </citation>
    <scope>NUCLEOTIDE SEQUENCE [LARGE SCALE GENOMIC DNA]</scope>
    <source>
        <strain evidence="3 4">DSM 16460</strain>
    </source>
</reference>
<dbReference type="GO" id="GO:0032259">
    <property type="term" value="P:methylation"/>
    <property type="evidence" value="ECO:0007669"/>
    <property type="project" value="UniProtKB-KW"/>
</dbReference>
<gene>
    <name evidence="3" type="ORF">J2S77_000645</name>
</gene>
<comment type="caution">
    <text evidence="3">The sequence shown here is derived from an EMBL/GenBank/DDBJ whole genome shotgun (WGS) entry which is preliminary data.</text>
</comment>